<accession>A0ABM5QCS1</accession>
<gene>
    <name evidence="1" type="ORF">FH5T_02505</name>
</gene>
<dbReference type="EMBL" id="CP007451">
    <property type="protein sequence ID" value="AHW61494.1"/>
    <property type="molecule type" value="Genomic_DNA"/>
</dbReference>
<proteinExistence type="predicted"/>
<protein>
    <submittedName>
        <fullName evidence="1">Uncharacterized protein</fullName>
    </submittedName>
</protein>
<name>A0ABM5QCS1_9BACT</name>
<reference evidence="1 2" key="1">
    <citation type="submission" date="2014-03" db="EMBL/GenBank/DDBJ databases">
        <title>Complete genome sequence of a deeply braunched marine Bacteroidia bacterium Draconibacterium orientale type strain FH5T.</title>
        <authorList>
            <person name="Li X."/>
            <person name="Wang X."/>
            <person name="Xie Z."/>
            <person name="Du Z."/>
            <person name="Chen G."/>
        </authorList>
    </citation>
    <scope>NUCLEOTIDE SEQUENCE [LARGE SCALE GENOMIC DNA]</scope>
    <source>
        <strain evidence="1 2">FH5</strain>
    </source>
</reference>
<evidence type="ECO:0000313" key="1">
    <source>
        <dbReference type="EMBL" id="AHW61494.1"/>
    </source>
</evidence>
<keyword evidence="2" id="KW-1185">Reference proteome</keyword>
<dbReference type="Proteomes" id="UP000023772">
    <property type="component" value="Chromosome"/>
</dbReference>
<organism evidence="1 2">
    <name type="scientific">Draconibacterium orientale</name>
    <dbReference type="NCBI Taxonomy" id="1168034"/>
    <lineage>
        <taxon>Bacteria</taxon>
        <taxon>Pseudomonadati</taxon>
        <taxon>Bacteroidota</taxon>
        <taxon>Bacteroidia</taxon>
        <taxon>Marinilabiliales</taxon>
        <taxon>Prolixibacteraceae</taxon>
        <taxon>Draconibacterium</taxon>
    </lineage>
</organism>
<sequence>MGFGRGWRFLGAFFVFNLLNVNECGEQESAGLKLNVRMALSEGGPEGFFANNEQILSFKIQTKVTANPMMNSTCRGTETN</sequence>
<evidence type="ECO:0000313" key="2">
    <source>
        <dbReference type="Proteomes" id="UP000023772"/>
    </source>
</evidence>